<name>A0A6C0JSU2_9ZZZZ</name>
<reference evidence="1" key="1">
    <citation type="journal article" date="2020" name="Nature">
        <title>Giant virus diversity and host interactions through global metagenomics.</title>
        <authorList>
            <person name="Schulz F."/>
            <person name="Roux S."/>
            <person name="Paez-Espino D."/>
            <person name="Jungbluth S."/>
            <person name="Walsh D.A."/>
            <person name="Denef V.J."/>
            <person name="McMahon K.D."/>
            <person name="Konstantinidis K.T."/>
            <person name="Eloe-Fadrosh E.A."/>
            <person name="Kyrpides N.C."/>
            <person name="Woyke T."/>
        </authorList>
    </citation>
    <scope>NUCLEOTIDE SEQUENCE</scope>
    <source>
        <strain evidence="1">GVMAG-S-1040241-154</strain>
    </source>
</reference>
<dbReference type="EMBL" id="MN740684">
    <property type="protein sequence ID" value="QHU07507.1"/>
    <property type="molecule type" value="Genomic_DNA"/>
</dbReference>
<proteinExistence type="predicted"/>
<protein>
    <submittedName>
        <fullName evidence="1">Uncharacterized protein</fullName>
    </submittedName>
</protein>
<evidence type="ECO:0000313" key="1">
    <source>
        <dbReference type="EMBL" id="QHU07507.1"/>
    </source>
</evidence>
<accession>A0A6C0JSU2</accession>
<sequence length="137" mass="15501">MTKYKFLCKKIINGKKRNIYLSDKTKKQYLKYKNKFMQVSKYKKLKNAKMAKKTKMKGGFSQSDTAVAASVCRNLDGSGLPADLVSRIQTDAGRLQVERCGQTTGDTGDCAEATDLFNKLQNGGSRKKKKNKKKRKY</sequence>
<organism evidence="1">
    <name type="scientific">viral metagenome</name>
    <dbReference type="NCBI Taxonomy" id="1070528"/>
    <lineage>
        <taxon>unclassified sequences</taxon>
        <taxon>metagenomes</taxon>
        <taxon>organismal metagenomes</taxon>
    </lineage>
</organism>
<dbReference type="AlphaFoldDB" id="A0A6C0JSU2"/>